<feature type="transmembrane region" description="Helical" evidence="1">
    <location>
        <begin position="304"/>
        <end position="327"/>
    </location>
</feature>
<keyword evidence="3" id="KW-1185">Reference proteome</keyword>
<organism evidence="2 3">
    <name type="scientific">Prescottella agglutinans</name>
    <dbReference type="NCBI Taxonomy" id="1644129"/>
    <lineage>
        <taxon>Bacteria</taxon>
        <taxon>Bacillati</taxon>
        <taxon>Actinomycetota</taxon>
        <taxon>Actinomycetes</taxon>
        <taxon>Mycobacteriales</taxon>
        <taxon>Nocardiaceae</taxon>
        <taxon>Prescottella</taxon>
    </lineage>
</organism>
<keyword evidence="1" id="KW-0812">Transmembrane</keyword>
<dbReference type="RefSeq" id="WP_280763573.1">
    <property type="nucleotide sequence ID" value="NZ_JARXVC010000021.1"/>
</dbReference>
<feature type="transmembrane region" description="Helical" evidence="1">
    <location>
        <begin position="246"/>
        <end position="267"/>
    </location>
</feature>
<gene>
    <name evidence="2" type="ORF">M2280_005604</name>
</gene>
<reference evidence="2 3" key="1">
    <citation type="submission" date="2023-04" db="EMBL/GenBank/DDBJ databases">
        <title>Forest soil microbial communities from Buena Vista Peninsula, Colon Province, Panama.</title>
        <authorList>
            <person name="Bouskill N."/>
        </authorList>
    </citation>
    <scope>NUCLEOTIDE SEQUENCE [LARGE SCALE GENOMIC DNA]</scope>
    <source>
        <strain evidence="2 3">CFH S0262</strain>
    </source>
</reference>
<evidence type="ECO:0000256" key="1">
    <source>
        <dbReference type="SAM" id="Phobius"/>
    </source>
</evidence>
<comment type="caution">
    <text evidence="2">The sequence shown here is derived from an EMBL/GenBank/DDBJ whole genome shotgun (WGS) entry which is preliminary data.</text>
</comment>
<feature type="transmembrane region" description="Helical" evidence="1">
    <location>
        <begin position="218"/>
        <end position="240"/>
    </location>
</feature>
<feature type="transmembrane region" description="Helical" evidence="1">
    <location>
        <begin position="185"/>
        <end position="206"/>
    </location>
</feature>
<feature type="transmembrane region" description="Helical" evidence="1">
    <location>
        <begin position="24"/>
        <end position="45"/>
    </location>
</feature>
<dbReference type="Proteomes" id="UP001160334">
    <property type="component" value="Unassembled WGS sequence"/>
</dbReference>
<accession>A0ABT6MKM6</accession>
<feature type="transmembrane region" description="Helical" evidence="1">
    <location>
        <begin position="158"/>
        <end position="179"/>
    </location>
</feature>
<evidence type="ECO:0008006" key="4">
    <source>
        <dbReference type="Google" id="ProtNLM"/>
    </source>
</evidence>
<evidence type="ECO:0000313" key="2">
    <source>
        <dbReference type="EMBL" id="MDH6284346.1"/>
    </source>
</evidence>
<keyword evidence="1" id="KW-1133">Transmembrane helix</keyword>
<dbReference type="EMBL" id="JARXVC010000021">
    <property type="protein sequence ID" value="MDH6284346.1"/>
    <property type="molecule type" value="Genomic_DNA"/>
</dbReference>
<proteinExistence type="predicted"/>
<evidence type="ECO:0000313" key="3">
    <source>
        <dbReference type="Proteomes" id="UP001160334"/>
    </source>
</evidence>
<protein>
    <recommendedName>
        <fullName evidence="4">ABC transporter permease</fullName>
    </recommendedName>
</protein>
<keyword evidence="1" id="KW-0472">Membrane</keyword>
<sequence>MAATSTQSTNASEPDNGSIARGTVVPAVVGLLIGAIFAAVFLAAFHDPKPHELPVAVVGPPPVVAAVAAQSAANGDAFDVRPYDSAELARDAVRTHDVFGAFVAGTPTAELILAGANGPPVTEVLTRAFGAAAAATGATLTVTDVAPLAEGDSRGLSVFYAAFGVVLAGFLFGLTSMLAGPRLPAAWRAASAVVFAFLVSIVVAWLVGPVFGALPASFLMTGTLVGLLALAVGVSTAALLKLFGPVGIFVSAVVLLVFGNATSTGILPAQFLPGWLEPLTGILPVGVTVRALRGAAYFDNDGVASGIAVLEAWIFGAVIVYGIASVFQRRRRGA</sequence>
<name>A0ABT6MKM6_9NOCA</name>